<dbReference type="InterPro" id="IPR013216">
    <property type="entry name" value="Methyltransf_11"/>
</dbReference>
<dbReference type="PANTHER" id="PTHR43861:SF6">
    <property type="entry name" value="METHYLTRANSFERASE TYPE 11"/>
    <property type="match status" value="1"/>
</dbReference>
<dbReference type="KEGG" id="mthr:MSTHT_2477"/>
<evidence type="ECO:0000313" key="3">
    <source>
        <dbReference type="Proteomes" id="UP000066529"/>
    </source>
</evidence>
<dbReference type="Gene3D" id="3.40.50.150">
    <property type="entry name" value="Vaccinia Virus protein VP39"/>
    <property type="match status" value="1"/>
</dbReference>
<dbReference type="GO" id="GO:0032259">
    <property type="term" value="P:methylation"/>
    <property type="evidence" value="ECO:0007669"/>
    <property type="project" value="UniProtKB-KW"/>
</dbReference>
<name>A0A0E3KZF7_METTT</name>
<gene>
    <name evidence="2" type="ORF">MSTHT_2477</name>
</gene>
<proteinExistence type="predicted"/>
<reference evidence="2 3" key="1">
    <citation type="submission" date="2014-07" db="EMBL/GenBank/DDBJ databases">
        <title>Methanogenic archaea and the global carbon cycle.</title>
        <authorList>
            <person name="Henriksen J.R."/>
            <person name="Luke J."/>
            <person name="Reinhart S."/>
            <person name="Benedict M.N."/>
            <person name="Youngblut N.D."/>
            <person name="Metcalf M.E."/>
            <person name="Whitaker R.J."/>
            <person name="Metcalf W.W."/>
        </authorList>
    </citation>
    <scope>NUCLEOTIDE SEQUENCE [LARGE SCALE GENOMIC DNA]</scope>
    <source>
        <strain evidence="3">ATCC 43570 / DSM 1825 / OCM 12 / VKM B-1830 / TM-1</strain>
    </source>
</reference>
<accession>A0A0E3KZF7</accession>
<dbReference type="InterPro" id="IPR029063">
    <property type="entry name" value="SAM-dependent_MTases_sf"/>
</dbReference>
<feature type="domain" description="Methyltransferase type 11" evidence="1">
    <location>
        <begin position="59"/>
        <end position="141"/>
    </location>
</feature>
<dbReference type="EMBL" id="CP009501">
    <property type="protein sequence ID" value="AKB14235.1"/>
    <property type="molecule type" value="Genomic_DNA"/>
</dbReference>
<keyword evidence="2" id="KW-0808">Transferase</keyword>
<protein>
    <submittedName>
        <fullName evidence="2">SAM-dependent methyltransferase</fullName>
    </submittedName>
</protein>
<dbReference type="PANTHER" id="PTHR43861">
    <property type="entry name" value="TRANS-ACONITATE 2-METHYLTRANSFERASE-RELATED"/>
    <property type="match status" value="1"/>
</dbReference>
<evidence type="ECO:0000313" key="2">
    <source>
        <dbReference type="EMBL" id="AKB14235.1"/>
    </source>
</evidence>
<dbReference type="GO" id="GO:0008757">
    <property type="term" value="F:S-adenosylmethionine-dependent methyltransferase activity"/>
    <property type="evidence" value="ECO:0007669"/>
    <property type="project" value="InterPro"/>
</dbReference>
<dbReference type="Proteomes" id="UP000066529">
    <property type="component" value="Chromosome"/>
</dbReference>
<dbReference type="SUPFAM" id="SSF53335">
    <property type="entry name" value="S-adenosyl-L-methionine-dependent methyltransferases"/>
    <property type="match status" value="1"/>
</dbReference>
<evidence type="ECO:0000259" key="1">
    <source>
        <dbReference type="Pfam" id="PF08241"/>
    </source>
</evidence>
<dbReference type="PATRIC" id="fig|523844.20.peg.3014"/>
<organism evidence="2 3">
    <name type="scientific">Methanosarcina thermophila (strain ATCC 43570 / DSM 1825 / OCM 12 / VKM B-1830 / TM-1)</name>
    <dbReference type="NCBI Taxonomy" id="523844"/>
    <lineage>
        <taxon>Archaea</taxon>
        <taxon>Methanobacteriati</taxon>
        <taxon>Methanobacteriota</taxon>
        <taxon>Stenosarchaea group</taxon>
        <taxon>Methanomicrobia</taxon>
        <taxon>Methanosarcinales</taxon>
        <taxon>Methanosarcinaceae</taxon>
        <taxon>Methanosarcina</taxon>
    </lineage>
</organism>
<dbReference type="HOGENOM" id="CLU_1393591_0_0_2"/>
<sequence>MNSEGDKVDQAEIPINENFQSGNYKKYNSKNPLMGMVISNFIENLKATVTPLENINRIIDIGCGEGFIINCLDFSDITGVDISKSALKLARDKNRNFNLCAGSVYELSFKNDSFDLAIATEVLEHLEEPERAIQEIRRVSRNYCVFSVPNEPYFRIMNFLRGKNLTRFGNDIEHVQNWSSKEFVELLRKYFKILEVRKPFPWTMVLCKK</sequence>
<dbReference type="CDD" id="cd02440">
    <property type="entry name" value="AdoMet_MTases"/>
    <property type="match status" value="1"/>
</dbReference>
<dbReference type="Pfam" id="PF08241">
    <property type="entry name" value="Methyltransf_11"/>
    <property type="match status" value="1"/>
</dbReference>
<keyword evidence="2" id="KW-0489">Methyltransferase</keyword>
<dbReference type="AlphaFoldDB" id="A0A0E3KZF7"/>
<dbReference type="STRING" id="523844.MSTHT_2477"/>